<sequence>MNIAIYDLDKTITRRPTFTHFLLFYARRTAPIRLALLPVWIAAMLGYKLGLYGRKPLKQFGIAMFIGRQICPDSLPNIVAHFAEQLVREGLQPGAVARIDADRARGALLVMATAAPHFYAGNIGAKIGFDAVIATRHIGEADGQLMHRIDGENCYAAEKLRRVQEWLSQQGINRKDAHIRFYSDDLSDRFTLDFADEGYVVNPSKRFMKAAAEANWGVLDFRSA</sequence>
<dbReference type="GO" id="GO:0016787">
    <property type="term" value="F:hydrolase activity"/>
    <property type="evidence" value="ECO:0007669"/>
    <property type="project" value="UniProtKB-KW"/>
</dbReference>
<accession>A0A840B0J6</accession>
<dbReference type="InterPro" id="IPR006385">
    <property type="entry name" value="HAD_hydro_SerB1"/>
</dbReference>
<keyword evidence="1" id="KW-0812">Transmembrane</keyword>
<evidence type="ECO:0000313" key="3">
    <source>
        <dbReference type="Proteomes" id="UP000581447"/>
    </source>
</evidence>
<name>A0A840B0J6_9SPHN</name>
<dbReference type="SUPFAM" id="SSF56784">
    <property type="entry name" value="HAD-like"/>
    <property type="match status" value="1"/>
</dbReference>
<gene>
    <name evidence="2" type="ORF">GGR91_000067</name>
</gene>
<keyword evidence="1" id="KW-1133">Transmembrane helix</keyword>
<keyword evidence="2" id="KW-0378">Hydrolase</keyword>
<dbReference type="Gene3D" id="1.20.1440.100">
    <property type="entry name" value="SG protein - dephosphorylation function"/>
    <property type="match status" value="1"/>
</dbReference>
<dbReference type="NCBIfam" id="TIGR01488">
    <property type="entry name" value="HAD-SF-IB"/>
    <property type="match status" value="1"/>
</dbReference>
<keyword evidence="3" id="KW-1185">Reference proteome</keyword>
<dbReference type="NCBIfam" id="TIGR01490">
    <property type="entry name" value="HAD-SF-IB-hyp1"/>
    <property type="match status" value="1"/>
</dbReference>
<dbReference type="Gene3D" id="3.40.50.1000">
    <property type="entry name" value="HAD superfamily/HAD-like"/>
    <property type="match status" value="1"/>
</dbReference>
<dbReference type="RefSeq" id="WP_183938983.1">
    <property type="nucleotide sequence ID" value="NZ_BAABBG010000001.1"/>
</dbReference>
<evidence type="ECO:0000256" key="1">
    <source>
        <dbReference type="SAM" id="Phobius"/>
    </source>
</evidence>
<comment type="caution">
    <text evidence="2">The sequence shown here is derived from an EMBL/GenBank/DDBJ whole genome shotgun (WGS) entry which is preliminary data.</text>
</comment>
<keyword evidence="1" id="KW-0472">Membrane</keyword>
<proteinExistence type="predicted"/>
<feature type="transmembrane region" description="Helical" evidence="1">
    <location>
        <begin position="30"/>
        <end position="50"/>
    </location>
</feature>
<dbReference type="AlphaFoldDB" id="A0A840B0J6"/>
<dbReference type="EMBL" id="JACIEA010000001">
    <property type="protein sequence ID" value="MBB3941845.1"/>
    <property type="molecule type" value="Genomic_DNA"/>
</dbReference>
<evidence type="ECO:0000313" key="2">
    <source>
        <dbReference type="EMBL" id="MBB3941845.1"/>
    </source>
</evidence>
<dbReference type="InterPro" id="IPR036412">
    <property type="entry name" value="HAD-like_sf"/>
</dbReference>
<reference evidence="2 3" key="1">
    <citation type="submission" date="2020-08" db="EMBL/GenBank/DDBJ databases">
        <title>Genomic Encyclopedia of Type Strains, Phase IV (KMG-IV): sequencing the most valuable type-strain genomes for metagenomic binning, comparative biology and taxonomic classification.</title>
        <authorList>
            <person name="Goeker M."/>
        </authorList>
    </citation>
    <scope>NUCLEOTIDE SEQUENCE [LARGE SCALE GENOMIC DNA]</scope>
    <source>
        <strain evidence="2 3">DSM 29050</strain>
    </source>
</reference>
<dbReference type="InterPro" id="IPR023214">
    <property type="entry name" value="HAD_sf"/>
</dbReference>
<protein>
    <submittedName>
        <fullName evidence="2">HAD superfamily hydrolase (TIGR01490 family)</fullName>
    </submittedName>
</protein>
<dbReference type="Pfam" id="PF12710">
    <property type="entry name" value="HAD"/>
    <property type="match status" value="1"/>
</dbReference>
<organism evidence="2 3">
    <name type="scientific">Sphingorhabdus rigui</name>
    <dbReference type="NCBI Taxonomy" id="1282858"/>
    <lineage>
        <taxon>Bacteria</taxon>
        <taxon>Pseudomonadati</taxon>
        <taxon>Pseudomonadota</taxon>
        <taxon>Alphaproteobacteria</taxon>
        <taxon>Sphingomonadales</taxon>
        <taxon>Sphingomonadaceae</taxon>
        <taxon>Sphingorhabdus</taxon>
    </lineage>
</organism>
<dbReference type="Proteomes" id="UP000581447">
    <property type="component" value="Unassembled WGS sequence"/>
</dbReference>